<dbReference type="SUPFAM" id="SSF54171">
    <property type="entry name" value="DNA-binding domain"/>
    <property type="match status" value="1"/>
</dbReference>
<accession>A0A6A2XCH2</accession>
<evidence type="ECO:0000256" key="12">
    <source>
        <dbReference type="SAM" id="MobiDB-lite"/>
    </source>
</evidence>
<keyword evidence="3" id="KW-0677">Repeat</keyword>
<dbReference type="SMART" id="SM00380">
    <property type="entry name" value="AP2"/>
    <property type="match status" value="1"/>
</dbReference>
<dbReference type="SUPFAM" id="SSF54928">
    <property type="entry name" value="RNA-binding domain, RBD"/>
    <property type="match status" value="1"/>
</dbReference>
<dbReference type="SMART" id="SM00360">
    <property type="entry name" value="RRM"/>
    <property type="match status" value="1"/>
</dbReference>
<sequence>MDFNNLKTNSPSPSKTKRKQQQPQQQQQEIRFLGVRRRPWGRYAAEIRDPSTKERHWLGTFDTAEEAALAYDRAARSMRCSKVRTNFVYSDMQVGSSVTSIISPDETHHNMSSIFPINPPFYQQMDTNYQNQLFFTQDPFNAWNQESSDTLVFYKPIPGVTDTGNCGSQLFNDDCELPPLPPDVSSTCYASEVGGSDMSYDSWSGSGFLGFDSGMGEPYFGFNSYEFMHHMIPSVPDTVTEGFDLGSSSSSSGVCKQGSFLSTTRCTYTLDKMAFRATGYWKSMIASLERSSNRSFASSTMTSQKAKQYSTASKADPNHRPANKHWDNMPIYIVMGMVSVAVMIAAHTAKQQLRHHPNVVITKTKRESISELDNPDQASASGHKFLDKSFLRKLPVSIHQCRVQLNMSNFVQHFGEDEHHSTVVSQSSNENPSPLEHPIPTSSKRKRNLPGNPGKHAFLIFIFDLDTYANFNHRVNIQFLENFQILMRSRALGDLTGIKKHFCRKHGEKKWKCDKCSKRYAVQSDWKAHSKICGTCEYHCDCGTIFSRKNSFVTHRAFCDALTEQTYKANHATTGGISPQETMPSSDSSSNANTKMNLLISNENMNMSSNNLNQKFNPGTSLSSTFAIGSAYTSATALLQKAAEMGARHIETNGPAPMSCIREKKHITKDPTILLLRSHFLLAENGKSGNLLGEMYMEGGEKTTVDFLGVKPTGDQNVDTERSYDGNIMNLGHKLKPKMANPDLTVLVLNLSPTATLGDLNAYFSNCGHVEKIKLLGANRDQSQSALVSFRQPYAYQAALLLNNAVFAGQTIRVLPKKDEADPPVSYRTIPIVSENNMTRGNVPLLRAVADALACEGVQLSGKSRAVVDKTRVAVRAADEAISAAEEAARDVVHRIKNTDYVAVGATLLSGVLQKTSKLVLELGNRKAVFWWITSFLRSLFGGCGCPVACAVVGGVVSCALKFFRDVVHRPFLRVFLLCVFIVGSPTNVGPANSAAVAVEMSPRLQVGSNADAGIELLLWNMGVVGNSLFDMPIVSSDGLFYQWVEESIGLVGFIRLARVLW</sequence>
<dbReference type="Proteomes" id="UP000436088">
    <property type="component" value="Unassembled WGS sequence"/>
</dbReference>
<feature type="domain" description="AP2/ERF" evidence="14">
    <location>
        <begin position="31"/>
        <end position="88"/>
    </location>
</feature>
<dbReference type="PRINTS" id="PR00367">
    <property type="entry name" value="ETHRSPELEMNT"/>
</dbReference>
<evidence type="ECO:0000256" key="6">
    <source>
        <dbReference type="ARBA" id="ARBA00023015"/>
    </source>
</evidence>
<dbReference type="Pfam" id="PF00847">
    <property type="entry name" value="AP2"/>
    <property type="match status" value="1"/>
</dbReference>
<dbReference type="InterPro" id="IPR055186">
    <property type="entry name" value="C2H2-2nd_BIRD-IDD"/>
</dbReference>
<proteinExistence type="inferred from homology"/>
<comment type="caution">
    <text evidence="15">The sequence shown here is derived from an EMBL/GenBank/DDBJ whole genome shotgun (WGS) entry which is preliminary data.</text>
</comment>
<feature type="region of interest" description="Disordered" evidence="12">
    <location>
        <begin position="418"/>
        <end position="449"/>
    </location>
</feature>
<name>A0A6A2XCH2_HIBSY</name>
<feature type="region of interest" description="Disordered" evidence="12">
    <location>
        <begin position="1"/>
        <end position="29"/>
    </location>
</feature>
<keyword evidence="7" id="KW-0238">DNA-binding</keyword>
<gene>
    <name evidence="15" type="ORF">F3Y22_tig00111832pilonHSYRG00119</name>
</gene>
<dbReference type="CDD" id="cd00018">
    <property type="entry name" value="AP2"/>
    <property type="match status" value="1"/>
</dbReference>
<evidence type="ECO:0000256" key="5">
    <source>
        <dbReference type="ARBA" id="ARBA00022833"/>
    </source>
</evidence>
<dbReference type="Pfam" id="PF22995">
    <property type="entry name" value="C2CH-3rd_BIRD-IDD"/>
    <property type="match status" value="1"/>
</dbReference>
<dbReference type="PROSITE" id="PS51032">
    <property type="entry name" value="AP2_ERF"/>
    <property type="match status" value="1"/>
</dbReference>
<comment type="similarity">
    <text evidence="10">Belongs to the AP2/ERF transcription factor family. ERF subfamily.</text>
</comment>
<dbReference type="Pfam" id="PF22996">
    <property type="entry name" value="C2H2-2nd_BIRD-IDD"/>
    <property type="match status" value="1"/>
</dbReference>
<dbReference type="FunFam" id="3.30.160.60:FF:000131">
    <property type="entry name" value="protein indeterminate-domain 5, chloroplastic-like"/>
    <property type="match status" value="1"/>
</dbReference>
<dbReference type="GO" id="GO:0003723">
    <property type="term" value="F:RNA binding"/>
    <property type="evidence" value="ECO:0007669"/>
    <property type="project" value="UniProtKB-UniRule"/>
</dbReference>
<evidence type="ECO:0000256" key="10">
    <source>
        <dbReference type="ARBA" id="ARBA00024343"/>
    </source>
</evidence>
<dbReference type="Gene3D" id="3.30.730.10">
    <property type="entry name" value="AP2/ERF domain"/>
    <property type="match status" value="1"/>
</dbReference>
<organism evidence="15 16">
    <name type="scientific">Hibiscus syriacus</name>
    <name type="common">Rose of Sharon</name>
    <dbReference type="NCBI Taxonomy" id="106335"/>
    <lineage>
        <taxon>Eukaryota</taxon>
        <taxon>Viridiplantae</taxon>
        <taxon>Streptophyta</taxon>
        <taxon>Embryophyta</taxon>
        <taxon>Tracheophyta</taxon>
        <taxon>Spermatophyta</taxon>
        <taxon>Magnoliopsida</taxon>
        <taxon>eudicotyledons</taxon>
        <taxon>Gunneridae</taxon>
        <taxon>Pentapetalae</taxon>
        <taxon>rosids</taxon>
        <taxon>malvids</taxon>
        <taxon>Malvales</taxon>
        <taxon>Malvaceae</taxon>
        <taxon>Malvoideae</taxon>
        <taxon>Hibiscus</taxon>
    </lineage>
</organism>
<keyword evidence="4" id="KW-0863">Zinc-finger</keyword>
<feature type="compositionally biased region" description="Polar residues" evidence="12">
    <location>
        <begin position="422"/>
        <end position="432"/>
    </location>
</feature>
<evidence type="ECO:0000256" key="1">
    <source>
        <dbReference type="ARBA" id="ARBA00004123"/>
    </source>
</evidence>
<dbReference type="InterPro" id="IPR055185">
    <property type="entry name" value="C2CH-4th_BIRD-IDD"/>
</dbReference>
<evidence type="ECO:0000256" key="8">
    <source>
        <dbReference type="ARBA" id="ARBA00023163"/>
    </source>
</evidence>
<dbReference type="InterPro" id="IPR031140">
    <property type="entry name" value="IDD1-16"/>
</dbReference>
<evidence type="ECO:0000256" key="2">
    <source>
        <dbReference type="ARBA" id="ARBA00022723"/>
    </source>
</evidence>
<evidence type="ECO:0000256" key="7">
    <source>
        <dbReference type="ARBA" id="ARBA00023125"/>
    </source>
</evidence>
<feature type="compositionally biased region" description="Polar residues" evidence="12">
    <location>
        <begin position="296"/>
        <end position="313"/>
    </location>
</feature>
<dbReference type="Pfam" id="PF00076">
    <property type="entry name" value="RRM_1"/>
    <property type="match status" value="1"/>
</dbReference>
<dbReference type="InterPro" id="IPR001471">
    <property type="entry name" value="AP2/ERF_dom"/>
</dbReference>
<feature type="domain" description="RRM" evidence="13">
    <location>
        <begin position="744"/>
        <end position="819"/>
    </location>
</feature>
<evidence type="ECO:0000256" key="9">
    <source>
        <dbReference type="ARBA" id="ARBA00023242"/>
    </source>
</evidence>
<dbReference type="InterPro" id="IPR012677">
    <property type="entry name" value="Nucleotide-bd_a/b_plait_sf"/>
</dbReference>
<dbReference type="InterPro" id="IPR016177">
    <property type="entry name" value="DNA-bd_dom_sf"/>
</dbReference>
<evidence type="ECO:0000313" key="15">
    <source>
        <dbReference type="EMBL" id="KAE8673002.1"/>
    </source>
</evidence>
<keyword evidence="6" id="KW-0805">Transcription regulation</keyword>
<protein>
    <submittedName>
        <fullName evidence="15">Zinc finger protein MAGPIE</fullName>
    </submittedName>
</protein>
<keyword evidence="9" id="KW-0539">Nucleus</keyword>
<dbReference type="InterPro" id="IPR055187">
    <property type="entry name" value="C2CH-3rd_BIRD-IDD"/>
</dbReference>
<evidence type="ECO:0000256" key="3">
    <source>
        <dbReference type="ARBA" id="ARBA00022737"/>
    </source>
</evidence>
<dbReference type="PROSITE" id="PS50102">
    <property type="entry name" value="RRM"/>
    <property type="match status" value="1"/>
</dbReference>
<dbReference type="GO" id="GO:0008270">
    <property type="term" value="F:zinc ion binding"/>
    <property type="evidence" value="ECO:0007669"/>
    <property type="project" value="UniProtKB-KW"/>
</dbReference>
<dbReference type="PANTHER" id="PTHR10593">
    <property type="entry name" value="SERINE/THREONINE-PROTEIN KINASE RIO"/>
    <property type="match status" value="1"/>
</dbReference>
<dbReference type="GO" id="GO:0003677">
    <property type="term" value="F:DNA binding"/>
    <property type="evidence" value="ECO:0007669"/>
    <property type="project" value="UniProtKB-KW"/>
</dbReference>
<dbReference type="Gene3D" id="3.30.70.330">
    <property type="match status" value="1"/>
</dbReference>
<keyword evidence="5" id="KW-0862">Zinc</keyword>
<evidence type="ECO:0000256" key="4">
    <source>
        <dbReference type="ARBA" id="ARBA00022771"/>
    </source>
</evidence>
<dbReference type="EMBL" id="VEPZ02001439">
    <property type="protein sequence ID" value="KAE8673002.1"/>
    <property type="molecule type" value="Genomic_DNA"/>
</dbReference>
<dbReference type="AlphaFoldDB" id="A0A6A2XCH2"/>
<evidence type="ECO:0000259" key="13">
    <source>
        <dbReference type="PROSITE" id="PS50102"/>
    </source>
</evidence>
<evidence type="ECO:0000256" key="11">
    <source>
        <dbReference type="PROSITE-ProRule" id="PRU00176"/>
    </source>
</evidence>
<dbReference type="InterPro" id="IPR036955">
    <property type="entry name" value="AP2/ERF_dom_sf"/>
</dbReference>
<evidence type="ECO:0000313" key="16">
    <source>
        <dbReference type="Proteomes" id="UP000436088"/>
    </source>
</evidence>
<reference evidence="15" key="1">
    <citation type="submission" date="2019-09" db="EMBL/GenBank/DDBJ databases">
        <title>Draft genome information of white flower Hibiscus syriacus.</title>
        <authorList>
            <person name="Kim Y.-M."/>
        </authorList>
    </citation>
    <scope>NUCLEOTIDE SEQUENCE [LARGE SCALE GENOMIC DNA]</scope>
    <source>
        <strain evidence="15">YM2019G1</strain>
    </source>
</reference>
<dbReference type="InterPro" id="IPR035979">
    <property type="entry name" value="RBD_domain_sf"/>
</dbReference>
<keyword evidence="8" id="KW-0804">Transcription</keyword>
<feature type="region of interest" description="Disordered" evidence="12">
    <location>
        <begin position="296"/>
        <end position="323"/>
    </location>
</feature>
<dbReference type="InterPro" id="IPR000504">
    <property type="entry name" value="RRM_dom"/>
</dbReference>
<dbReference type="Pfam" id="PF22992">
    <property type="entry name" value="C2CH-4th_BIRD-IDD"/>
    <property type="match status" value="1"/>
</dbReference>
<dbReference type="PANTHER" id="PTHR10593:SF122">
    <property type="entry name" value="OS02G0518500 PROTEIN"/>
    <property type="match status" value="1"/>
</dbReference>
<keyword evidence="2" id="KW-0479">Metal-binding</keyword>
<keyword evidence="16" id="KW-1185">Reference proteome</keyword>
<comment type="subcellular location">
    <subcellularLocation>
        <location evidence="1">Nucleus</location>
    </subcellularLocation>
</comment>
<dbReference type="FunFam" id="3.30.730.10:FF:000001">
    <property type="entry name" value="Ethylene-responsive transcription factor 2"/>
    <property type="match status" value="1"/>
</dbReference>
<dbReference type="GO" id="GO:0003700">
    <property type="term" value="F:DNA-binding transcription factor activity"/>
    <property type="evidence" value="ECO:0007669"/>
    <property type="project" value="InterPro"/>
</dbReference>
<dbReference type="GO" id="GO:0005634">
    <property type="term" value="C:nucleus"/>
    <property type="evidence" value="ECO:0007669"/>
    <property type="project" value="UniProtKB-SubCell"/>
</dbReference>
<evidence type="ECO:0000259" key="14">
    <source>
        <dbReference type="PROSITE" id="PS51032"/>
    </source>
</evidence>
<keyword evidence="11" id="KW-0694">RNA-binding</keyword>